<feature type="transmembrane region" description="Helical" evidence="7">
    <location>
        <begin position="99"/>
        <end position="116"/>
    </location>
</feature>
<feature type="transmembrane region" description="Helical" evidence="7">
    <location>
        <begin position="277"/>
        <end position="298"/>
    </location>
</feature>
<dbReference type="InterPro" id="IPR037185">
    <property type="entry name" value="EmrE-like"/>
</dbReference>
<keyword evidence="10" id="KW-1185">Reference proteome</keyword>
<gene>
    <name evidence="9" type="ORF">BN000_01098</name>
</gene>
<dbReference type="OrthoDB" id="1682095at2"/>
<feature type="transmembrane region" description="Helical" evidence="7">
    <location>
        <begin position="128"/>
        <end position="145"/>
    </location>
</feature>
<evidence type="ECO:0000313" key="10">
    <source>
        <dbReference type="Proteomes" id="UP000199087"/>
    </source>
</evidence>
<evidence type="ECO:0000313" key="9">
    <source>
        <dbReference type="EMBL" id="CRK81198.1"/>
    </source>
</evidence>
<evidence type="ECO:0000256" key="1">
    <source>
        <dbReference type="ARBA" id="ARBA00004651"/>
    </source>
</evidence>
<reference evidence="10" key="1">
    <citation type="submission" date="2015-05" db="EMBL/GenBank/DDBJ databases">
        <authorList>
            <person name="Urmite Genomes"/>
        </authorList>
    </citation>
    <scope>NUCLEOTIDE SEQUENCE [LARGE SCALE GENOMIC DNA]</scope>
    <source>
        <strain evidence="10">LF1</strain>
    </source>
</reference>
<dbReference type="InterPro" id="IPR050638">
    <property type="entry name" value="AA-Vitamin_Transporters"/>
</dbReference>
<proteinExistence type="inferred from homology"/>
<keyword evidence="6 7" id="KW-0472">Membrane</keyword>
<feature type="transmembrane region" description="Helical" evidence="7">
    <location>
        <begin position="178"/>
        <end position="201"/>
    </location>
</feature>
<keyword evidence="4 7" id="KW-0812">Transmembrane</keyword>
<keyword evidence="3" id="KW-1003">Cell membrane</keyword>
<dbReference type="SUPFAM" id="SSF103481">
    <property type="entry name" value="Multidrug resistance efflux transporter EmrE"/>
    <property type="match status" value="2"/>
</dbReference>
<comment type="similarity">
    <text evidence="2">Belongs to the EamA transporter family.</text>
</comment>
<feature type="domain" description="EamA" evidence="8">
    <location>
        <begin position="6"/>
        <end position="139"/>
    </location>
</feature>
<evidence type="ECO:0000259" key="8">
    <source>
        <dbReference type="Pfam" id="PF00892"/>
    </source>
</evidence>
<feature type="transmembrane region" description="Helical" evidence="7">
    <location>
        <begin position="38"/>
        <end position="55"/>
    </location>
</feature>
<feature type="transmembrane region" description="Helical" evidence="7">
    <location>
        <begin position="67"/>
        <end position="87"/>
    </location>
</feature>
<name>A0A0U1NTY3_9BACI</name>
<feature type="transmembrane region" description="Helical" evidence="7">
    <location>
        <begin position="151"/>
        <end position="171"/>
    </location>
</feature>
<evidence type="ECO:0000256" key="4">
    <source>
        <dbReference type="ARBA" id="ARBA00022692"/>
    </source>
</evidence>
<feature type="transmembrane region" description="Helical" evidence="7">
    <location>
        <begin position="252"/>
        <end position="271"/>
    </location>
</feature>
<dbReference type="PANTHER" id="PTHR32322:SF18">
    <property type="entry name" value="S-ADENOSYLMETHIONINE_S-ADENOSYLHOMOCYSTEINE TRANSPORTER"/>
    <property type="match status" value="1"/>
</dbReference>
<dbReference type="Gene3D" id="1.10.3730.20">
    <property type="match status" value="1"/>
</dbReference>
<dbReference type="AlphaFoldDB" id="A0A0U1NTY3"/>
<keyword evidence="5 7" id="KW-1133">Transmembrane helix</keyword>
<evidence type="ECO:0000256" key="7">
    <source>
        <dbReference type="SAM" id="Phobius"/>
    </source>
</evidence>
<feature type="domain" description="EamA" evidence="8">
    <location>
        <begin position="153"/>
        <end position="294"/>
    </location>
</feature>
<organism evidence="9 10">
    <name type="scientific">Neobacillus massiliamazoniensis</name>
    <dbReference type="NCBI Taxonomy" id="1499688"/>
    <lineage>
        <taxon>Bacteria</taxon>
        <taxon>Bacillati</taxon>
        <taxon>Bacillota</taxon>
        <taxon>Bacilli</taxon>
        <taxon>Bacillales</taxon>
        <taxon>Bacillaceae</taxon>
        <taxon>Neobacillus</taxon>
    </lineage>
</organism>
<feature type="transmembrane region" description="Helical" evidence="7">
    <location>
        <begin position="221"/>
        <end position="240"/>
    </location>
</feature>
<dbReference type="RefSeq" id="WP_090631876.1">
    <property type="nucleotide sequence ID" value="NZ_CVRB01000001.1"/>
</dbReference>
<dbReference type="Pfam" id="PF00892">
    <property type="entry name" value="EamA"/>
    <property type="match status" value="2"/>
</dbReference>
<dbReference type="STRING" id="1499688.BN000_01098"/>
<evidence type="ECO:0000256" key="2">
    <source>
        <dbReference type="ARBA" id="ARBA00007362"/>
    </source>
</evidence>
<dbReference type="PANTHER" id="PTHR32322">
    <property type="entry name" value="INNER MEMBRANE TRANSPORTER"/>
    <property type="match status" value="1"/>
</dbReference>
<dbReference type="GO" id="GO:0005886">
    <property type="term" value="C:plasma membrane"/>
    <property type="evidence" value="ECO:0007669"/>
    <property type="project" value="UniProtKB-SubCell"/>
</dbReference>
<accession>A0A0U1NTY3</accession>
<dbReference type="Proteomes" id="UP000199087">
    <property type="component" value="Unassembled WGS sequence"/>
</dbReference>
<protein>
    <submittedName>
        <fullName evidence="9">Putative permease</fullName>
    </submittedName>
</protein>
<evidence type="ECO:0000256" key="5">
    <source>
        <dbReference type="ARBA" id="ARBA00022989"/>
    </source>
</evidence>
<dbReference type="EMBL" id="CVRB01000001">
    <property type="protein sequence ID" value="CRK81198.1"/>
    <property type="molecule type" value="Genomic_DNA"/>
</dbReference>
<comment type="subcellular location">
    <subcellularLocation>
        <location evidence="1">Cell membrane</location>
        <topology evidence="1">Multi-pass membrane protein</topology>
    </subcellularLocation>
</comment>
<evidence type="ECO:0000256" key="6">
    <source>
        <dbReference type="ARBA" id="ARBA00023136"/>
    </source>
</evidence>
<dbReference type="InterPro" id="IPR000620">
    <property type="entry name" value="EamA_dom"/>
</dbReference>
<sequence length="306" mass="33897">MIERKKAYIAAIVYAFIIGLSFMFVKVALTVATPLDTLAYRFTIAWIAATVLWMVKRESIKVTKKDVLRIALLAILYPTLFFAFQVFGLVDTSSSEAGIIQATVPIFTLIFASIFLKETSTLGQKITIGLSVLGVMYIMFMDGVGDKNTSILGSGLIILSALTASLYNVFARKLTQRYSLFTITYIMSLFGFIAFNGLALTNHLLNGTVHQFMLPFGHLDFVFAILYLGVLSSLCTSYLSNYALSKIEASKMSVFSNFATLITILAGVIFLKEEFHLYHLVGAIFIIIGVIGTNYFGVRTRYNEKG</sequence>
<evidence type="ECO:0000256" key="3">
    <source>
        <dbReference type="ARBA" id="ARBA00022475"/>
    </source>
</evidence>
<feature type="transmembrane region" description="Helical" evidence="7">
    <location>
        <begin position="7"/>
        <end position="32"/>
    </location>
</feature>